<dbReference type="InterPro" id="IPR005123">
    <property type="entry name" value="Oxoglu/Fe-dep_dioxygenase_dom"/>
</dbReference>
<keyword evidence="10" id="KW-0560">Oxidoreductase</keyword>
<organism evidence="15 16">
    <name type="scientific">Glossina brevipalpis</name>
    <dbReference type="NCBI Taxonomy" id="37001"/>
    <lineage>
        <taxon>Eukaryota</taxon>
        <taxon>Metazoa</taxon>
        <taxon>Ecdysozoa</taxon>
        <taxon>Arthropoda</taxon>
        <taxon>Hexapoda</taxon>
        <taxon>Insecta</taxon>
        <taxon>Pterygota</taxon>
        <taxon>Neoptera</taxon>
        <taxon>Endopterygota</taxon>
        <taxon>Diptera</taxon>
        <taxon>Brachycera</taxon>
        <taxon>Muscomorpha</taxon>
        <taxon>Hippoboscoidea</taxon>
        <taxon>Glossinidae</taxon>
        <taxon>Glossina</taxon>
    </lineage>
</organism>
<evidence type="ECO:0000256" key="8">
    <source>
        <dbReference type="ARBA" id="ARBA00022896"/>
    </source>
</evidence>
<feature type="domain" description="Fe2OG dioxygenase" evidence="14">
    <location>
        <begin position="362"/>
        <end position="469"/>
    </location>
</feature>
<dbReference type="STRING" id="37001.A0A1A9WN34"/>
<evidence type="ECO:0000256" key="13">
    <source>
        <dbReference type="SAM" id="Coils"/>
    </source>
</evidence>
<dbReference type="Gene3D" id="1.25.40.10">
    <property type="entry name" value="Tetratricopeptide repeat domain"/>
    <property type="match status" value="1"/>
</dbReference>
<evidence type="ECO:0000256" key="9">
    <source>
        <dbReference type="ARBA" id="ARBA00022964"/>
    </source>
</evidence>
<dbReference type="GO" id="GO:0005506">
    <property type="term" value="F:iron ion binding"/>
    <property type="evidence" value="ECO:0007669"/>
    <property type="project" value="InterPro"/>
</dbReference>
<dbReference type="FunFam" id="2.60.120.620:FF:000011">
    <property type="entry name" value="Prolyl alpha subunit"/>
    <property type="match status" value="1"/>
</dbReference>
<evidence type="ECO:0000256" key="10">
    <source>
        <dbReference type="ARBA" id="ARBA00023002"/>
    </source>
</evidence>
<dbReference type="InterPro" id="IPR013547">
    <property type="entry name" value="P4H_N"/>
</dbReference>
<comment type="cofactor">
    <cofactor evidence="1">
        <name>L-ascorbate</name>
        <dbReference type="ChEBI" id="CHEBI:38290"/>
    </cofactor>
</comment>
<keyword evidence="11" id="KW-0408">Iron</keyword>
<dbReference type="PANTHER" id="PTHR10869:SF244">
    <property type="entry name" value="PROLYL 4-HYDROXYLASE SUBUNIT ALPHA-2"/>
    <property type="match status" value="1"/>
</dbReference>
<keyword evidence="6" id="KW-0479">Metal-binding</keyword>
<dbReference type="AlphaFoldDB" id="A0A1A9WN34"/>
<evidence type="ECO:0000256" key="7">
    <source>
        <dbReference type="ARBA" id="ARBA00022824"/>
    </source>
</evidence>
<evidence type="ECO:0000313" key="16">
    <source>
        <dbReference type="Proteomes" id="UP000091820"/>
    </source>
</evidence>
<evidence type="ECO:0000256" key="1">
    <source>
        <dbReference type="ARBA" id="ARBA00001961"/>
    </source>
</evidence>
<dbReference type="GO" id="GO:0004656">
    <property type="term" value="F:procollagen-proline 4-dioxygenase activity"/>
    <property type="evidence" value="ECO:0007669"/>
    <property type="project" value="UniProtKB-EC"/>
</dbReference>
<keyword evidence="16" id="KW-1185">Reference proteome</keyword>
<dbReference type="GO" id="GO:0031418">
    <property type="term" value="F:L-ascorbic acid binding"/>
    <property type="evidence" value="ECO:0007669"/>
    <property type="project" value="UniProtKB-KW"/>
</dbReference>
<dbReference type="InterPro" id="IPR006620">
    <property type="entry name" value="Pro_4_hyd_alph"/>
</dbReference>
<keyword evidence="12" id="KW-0325">Glycoprotein</keyword>
<evidence type="ECO:0000256" key="11">
    <source>
        <dbReference type="ARBA" id="ARBA00023004"/>
    </source>
</evidence>
<feature type="coiled-coil region" evidence="13">
    <location>
        <begin position="12"/>
        <end position="39"/>
    </location>
</feature>
<evidence type="ECO:0000256" key="2">
    <source>
        <dbReference type="ARBA" id="ARBA00002035"/>
    </source>
</evidence>
<dbReference type="EnsemblMetazoa" id="GBRI025663-RA">
    <property type="protein sequence ID" value="GBRI025663-PA"/>
    <property type="gene ID" value="GBRI025663"/>
</dbReference>
<evidence type="ECO:0000256" key="5">
    <source>
        <dbReference type="ARBA" id="ARBA00012269"/>
    </source>
</evidence>
<dbReference type="GO" id="GO:0005788">
    <property type="term" value="C:endoplasmic reticulum lumen"/>
    <property type="evidence" value="ECO:0007669"/>
    <property type="project" value="UniProtKB-SubCell"/>
</dbReference>
<evidence type="ECO:0000256" key="3">
    <source>
        <dbReference type="ARBA" id="ARBA00004319"/>
    </source>
</evidence>
<keyword evidence="13" id="KW-0175">Coiled coil</keyword>
<dbReference type="VEuPathDB" id="VectorBase:GBRI025663"/>
<dbReference type="PROSITE" id="PS51471">
    <property type="entry name" value="FE2OG_OXY"/>
    <property type="match status" value="1"/>
</dbReference>
<evidence type="ECO:0000259" key="14">
    <source>
        <dbReference type="PROSITE" id="PS51471"/>
    </source>
</evidence>
<dbReference type="Pfam" id="PF13640">
    <property type="entry name" value="2OG-FeII_Oxy_3"/>
    <property type="match status" value="1"/>
</dbReference>
<keyword evidence="9" id="KW-0223">Dioxygenase</keyword>
<name>A0A1A9WN34_9MUSC</name>
<evidence type="ECO:0000256" key="4">
    <source>
        <dbReference type="ARBA" id="ARBA00006511"/>
    </source>
</evidence>
<reference evidence="16" key="1">
    <citation type="submission" date="2014-03" db="EMBL/GenBank/DDBJ databases">
        <authorList>
            <person name="Aksoy S."/>
            <person name="Warren W."/>
            <person name="Wilson R.K."/>
        </authorList>
    </citation>
    <scope>NUCLEOTIDE SEQUENCE [LARGE SCALE GENOMIC DNA]</scope>
    <source>
        <strain evidence="16">IAEA</strain>
    </source>
</reference>
<comment type="subcellular location">
    <subcellularLocation>
        <location evidence="3">Endoplasmic reticulum lumen</location>
    </subcellularLocation>
</comment>
<dbReference type="InterPro" id="IPR011990">
    <property type="entry name" value="TPR-like_helical_dom_sf"/>
</dbReference>
<dbReference type="Proteomes" id="UP000091820">
    <property type="component" value="Unassembled WGS sequence"/>
</dbReference>
<reference evidence="15" key="2">
    <citation type="submission" date="2020-05" db="UniProtKB">
        <authorList>
            <consortium name="EnsemblMetazoa"/>
        </authorList>
    </citation>
    <scope>IDENTIFICATION</scope>
    <source>
        <strain evidence="15">IAEA</strain>
    </source>
</reference>
<dbReference type="SMART" id="SM00702">
    <property type="entry name" value="P4Hc"/>
    <property type="match status" value="1"/>
</dbReference>
<proteinExistence type="inferred from homology"/>
<dbReference type="PANTHER" id="PTHR10869">
    <property type="entry name" value="PROLYL 4-HYDROXYLASE ALPHA SUBUNIT"/>
    <property type="match status" value="1"/>
</dbReference>
<keyword evidence="7" id="KW-0256">Endoplasmic reticulum</keyword>
<dbReference type="InterPro" id="IPR045054">
    <property type="entry name" value="P4HA-like"/>
</dbReference>
<evidence type="ECO:0000256" key="6">
    <source>
        <dbReference type="ARBA" id="ARBA00022723"/>
    </source>
</evidence>
<keyword evidence="8" id="KW-0847">Vitamin C</keyword>
<evidence type="ECO:0000313" key="15">
    <source>
        <dbReference type="EnsemblMetazoa" id="GBRI025663-PA"/>
    </source>
</evidence>
<comment type="function">
    <text evidence="2">Catalyzes the post-translational formation of 4-hydroxyproline in -Xaa-Pro-Gly- sequences in collagens and other proteins.</text>
</comment>
<dbReference type="Gene3D" id="2.60.120.620">
    <property type="entry name" value="q2cbj1_9rhob like domain"/>
    <property type="match status" value="1"/>
</dbReference>
<protein>
    <recommendedName>
        <fullName evidence="5">procollagen-proline 4-dioxygenase</fullName>
        <ecNumber evidence="5">1.14.11.2</ecNumber>
    </recommendedName>
</protein>
<dbReference type="InterPro" id="IPR044862">
    <property type="entry name" value="Pro_4_hyd_alph_FE2OG_OXY"/>
</dbReference>
<comment type="similarity">
    <text evidence="4">Belongs to the P4HA family.</text>
</comment>
<dbReference type="Pfam" id="PF08336">
    <property type="entry name" value="P4Ha_N"/>
    <property type="match status" value="1"/>
</dbReference>
<evidence type="ECO:0000256" key="12">
    <source>
        <dbReference type="ARBA" id="ARBA00023180"/>
    </source>
</evidence>
<dbReference type="Gene3D" id="6.10.140.1460">
    <property type="match status" value="1"/>
</dbReference>
<dbReference type="EC" id="1.14.11.2" evidence="5"/>
<sequence>MTSLLYTEKALLENLEMYIAKLEDKVDSLKILIDKLKADYLESLQDPEDYLSNPLNYFGLLRHMKSDWTNIDNYVLQPVGEEYSRAMTTYHMEMPDSIDLEEAIEGMHYLQTMYNLDVEGLSKGILNGRQYKARLSSLDMYTIGVQLFHEKHYFDTILWLASSILSYEDDSFNEIMDFDRGTILELYAEAYMQQNRAKEALIVLRTILRLGPSTPELLKRKDEVEFLAQSRDTEPYKYVKPQPTLYALGCSGKLAERPSKLYCTYNRNTTAFSRLAPMKMELISLDPYMVLYHEALTDNEIIQLKEMAIPHLERAKVFDGKTNREIIAKDRTSQIFLVPEVGEINVRLHYRVIDMTGLSMVNSEVFQILNYGIGGQNAPHFDSFNVSMTHEHVNGIGDRIASVLFYMSDVEEGGATVFPRIQKAIRPQKATALFWYNLNNEIETDPNTLHGGCPVLIGSKWVITKWIRSNAQMFIRRCRR</sequence>
<accession>A0A1A9WN34</accession>